<reference evidence="2 3" key="1">
    <citation type="submission" date="2019-04" db="EMBL/GenBank/DDBJ databases">
        <authorList>
            <person name="Feng G."/>
            <person name="Zhang J."/>
            <person name="Zhu H."/>
        </authorList>
    </citation>
    <scope>NUCLEOTIDE SEQUENCE [LARGE SCALE GENOMIC DNA]</scope>
    <source>
        <strain evidence="2 3">JCM 19491</strain>
    </source>
</reference>
<proteinExistence type="predicted"/>
<organism evidence="2 3">
    <name type="scientific">Hymenobacter wooponensis</name>
    <dbReference type="NCBI Taxonomy" id="1525360"/>
    <lineage>
        <taxon>Bacteria</taxon>
        <taxon>Pseudomonadati</taxon>
        <taxon>Bacteroidota</taxon>
        <taxon>Cytophagia</taxon>
        <taxon>Cytophagales</taxon>
        <taxon>Hymenobacteraceae</taxon>
        <taxon>Hymenobacter</taxon>
    </lineage>
</organism>
<dbReference type="Proteomes" id="UP000298284">
    <property type="component" value="Unassembled WGS sequence"/>
</dbReference>
<sequence length="102" mass="11334">MSNSPLLPDSDQDWSDLMRQLQAGPPARPRSGFYTRVQARLVADTAVAPSWWPMWFHRPAYALLLGALLITLSGDGSALRPAQKVGSCESCPDEQPQRELKR</sequence>
<name>A0A4Z0MIV2_9BACT</name>
<dbReference type="RefSeq" id="WP_135531188.1">
    <property type="nucleotide sequence ID" value="NZ_SRKZ01000004.1"/>
</dbReference>
<dbReference type="AlphaFoldDB" id="A0A4Z0MIV2"/>
<evidence type="ECO:0000256" key="1">
    <source>
        <dbReference type="SAM" id="MobiDB-lite"/>
    </source>
</evidence>
<dbReference type="OrthoDB" id="886712at2"/>
<feature type="region of interest" description="Disordered" evidence="1">
    <location>
        <begin position="80"/>
        <end position="102"/>
    </location>
</feature>
<comment type="caution">
    <text evidence="2">The sequence shown here is derived from an EMBL/GenBank/DDBJ whole genome shotgun (WGS) entry which is preliminary data.</text>
</comment>
<accession>A0A4Z0MIV2</accession>
<protein>
    <submittedName>
        <fullName evidence="2">Uncharacterized protein</fullName>
    </submittedName>
</protein>
<evidence type="ECO:0000313" key="3">
    <source>
        <dbReference type="Proteomes" id="UP000298284"/>
    </source>
</evidence>
<evidence type="ECO:0000313" key="2">
    <source>
        <dbReference type="EMBL" id="TGD79441.1"/>
    </source>
</evidence>
<keyword evidence="3" id="KW-1185">Reference proteome</keyword>
<gene>
    <name evidence="2" type="ORF">EU557_14520</name>
</gene>
<dbReference type="EMBL" id="SRKZ01000004">
    <property type="protein sequence ID" value="TGD79441.1"/>
    <property type="molecule type" value="Genomic_DNA"/>
</dbReference>